<gene>
    <name evidence="1" type="ORF">JCM19314_1259</name>
</gene>
<name>A0A090QF01_NONUL</name>
<comment type="caution">
    <text evidence="1">The sequence shown here is derived from an EMBL/GenBank/DDBJ whole genome shotgun (WGS) entry which is preliminary data.</text>
</comment>
<evidence type="ECO:0000313" key="1">
    <source>
        <dbReference type="EMBL" id="GAL01476.1"/>
    </source>
</evidence>
<protein>
    <submittedName>
        <fullName evidence="1">Uncharacterized protein</fullName>
    </submittedName>
</protein>
<sequence length="237" mass="27745">MLELFSRFIFMKFFTFSFIFLFSLNLFGQNDKVETSLIVIPDTEESSQSNASGDSMIQYNNYRLFDLLSIIYKIPIEYFQLKNVKENPLLKFEVRTSAKSLDPETVVKELSNAINQVLHIDISVLESNKPTLTMVLNNNNKMKFCDYNLEPFGTQKTSTIINRTFKGNCVNSQDIIEVINNWFNTNIINEINQSYVFDISMHKSNSFNDFNKEMRSEYNIEFIEKTQRVKTLLISQF</sequence>
<dbReference type="EMBL" id="BBMM01000011">
    <property type="protein sequence ID" value="GAL01476.1"/>
    <property type="molecule type" value="Genomic_DNA"/>
</dbReference>
<accession>A0A090QF01</accession>
<dbReference type="Proteomes" id="UP000029226">
    <property type="component" value="Unassembled WGS sequence"/>
</dbReference>
<evidence type="ECO:0000313" key="2">
    <source>
        <dbReference type="Proteomes" id="UP000029226"/>
    </source>
</evidence>
<reference evidence="1 2" key="1">
    <citation type="journal article" date="2014" name="Genome Announc.">
        <title>Draft Genome Sequences of Marine Flavobacterium Nonlabens Strains NR17, NR24, NR27, NR32, NR33, and Ara13.</title>
        <authorList>
            <person name="Nakanishi M."/>
            <person name="Meirelles P."/>
            <person name="Suzuki R."/>
            <person name="Takatani N."/>
            <person name="Mino S."/>
            <person name="Suda W."/>
            <person name="Oshima K."/>
            <person name="Hattori M."/>
            <person name="Ohkuma M."/>
            <person name="Hosokawa M."/>
            <person name="Miyashita K."/>
            <person name="Thompson F.L."/>
            <person name="Niwa A."/>
            <person name="Sawabe T."/>
            <person name="Sawabe T."/>
        </authorList>
    </citation>
    <scope>NUCLEOTIDE SEQUENCE [LARGE SCALE GENOMIC DNA]</scope>
    <source>
        <strain evidence="2">JCM19314</strain>
    </source>
</reference>
<dbReference type="AlphaFoldDB" id="A0A090QF01"/>
<organism evidence="1 2">
    <name type="scientific">Nonlabens ulvanivorans</name>
    <name type="common">Persicivirga ulvanivorans</name>
    <dbReference type="NCBI Taxonomy" id="906888"/>
    <lineage>
        <taxon>Bacteria</taxon>
        <taxon>Pseudomonadati</taxon>
        <taxon>Bacteroidota</taxon>
        <taxon>Flavobacteriia</taxon>
        <taxon>Flavobacteriales</taxon>
        <taxon>Flavobacteriaceae</taxon>
        <taxon>Nonlabens</taxon>
    </lineage>
</organism>
<proteinExistence type="predicted"/>